<accession>A0AA88DG01</accession>
<gene>
    <name evidence="2" type="ORF">TIFTF001_006765</name>
</gene>
<dbReference type="EMBL" id="BTGU01000007">
    <property type="protein sequence ID" value="GMN37374.1"/>
    <property type="molecule type" value="Genomic_DNA"/>
</dbReference>
<keyword evidence="3" id="KW-1185">Reference proteome</keyword>
<dbReference type="AlphaFoldDB" id="A0AA88DG01"/>
<feature type="region of interest" description="Disordered" evidence="1">
    <location>
        <begin position="1"/>
        <end position="63"/>
    </location>
</feature>
<comment type="caution">
    <text evidence="2">The sequence shown here is derived from an EMBL/GenBank/DDBJ whole genome shotgun (WGS) entry which is preliminary data.</text>
</comment>
<protein>
    <submittedName>
        <fullName evidence="2">Uncharacterized protein</fullName>
    </submittedName>
</protein>
<evidence type="ECO:0000313" key="3">
    <source>
        <dbReference type="Proteomes" id="UP001187192"/>
    </source>
</evidence>
<name>A0AA88DG01_FICCA</name>
<dbReference type="Proteomes" id="UP001187192">
    <property type="component" value="Unassembled WGS sequence"/>
</dbReference>
<sequence length="63" mass="6371">MGTTTTLELAPEDDEPEVGVGSNPWSGWPVSDDDVEFVLGSMSGLGLGSPTSTLTSTSSPTLG</sequence>
<organism evidence="2 3">
    <name type="scientific">Ficus carica</name>
    <name type="common">Common fig</name>
    <dbReference type="NCBI Taxonomy" id="3494"/>
    <lineage>
        <taxon>Eukaryota</taxon>
        <taxon>Viridiplantae</taxon>
        <taxon>Streptophyta</taxon>
        <taxon>Embryophyta</taxon>
        <taxon>Tracheophyta</taxon>
        <taxon>Spermatophyta</taxon>
        <taxon>Magnoliopsida</taxon>
        <taxon>eudicotyledons</taxon>
        <taxon>Gunneridae</taxon>
        <taxon>Pentapetalae</taxon>
        <taxon>rosids</taxon>
        <taxon>fabids</taxon>
        <taxon>Rosales</taxon>
        <taxon>Moraceae</taxon>
        <taxon>Ficeae</taxon>
        <taxon>Ficus</taxon>
    </lineage>
</organism>
<evidence type="ECO:0000256" key="1">
    <source>
        <dbReference type="SAM" id="MobiDB-lite"/>
    </source>
</evidence>
<proteinExistence type="predicted"/>
<reference evidence="2" key="1">
    <citation type="submission" date="2023-07" db="EMBL/GenBank/DDBJ databases">
        <title>draft genome sequence of fig (Ficus carica).</title>
        <authorList>
            <person name="Takahashi T."/>
            <person name="Nishimura K."/>
        </authorList>
    </citation>
    <scope>NUCLEOTIDE SEQUENCE</scope>
</reference>
<feature type="compositionally biased region" description="Low complexity" evidence="1">
    <location>
        <begin position="39"/>
        <end position="63"/>
    </location>
</feature>
<evidence type="ECO:0000313" key="2">
    <source>
        <dbReference type="EMBL" id="GMN37374.1"/>
    </source>
</evidence>